<reference evidence="13" key="1">
    <citation type="submission" date="2016-11" db="EMBL/GenBank/DDBJ databases">
        <authorList>
            <person name="Varghese N."/>
            <person name="Submissions S."/>
        </authorList>
    </citation>
    <scope>NUCLEOTIDE SEQUENCE [LARGE SCALE GENOMIC DNA]</scope>
    <source>
        <strain evidence="13">DSM 19514</strain>
    </source>
</reference>
<dbReference type="Gene3D" id="3.40.1190.10">
    <property type="entry name" value="Mur-like, catalytic domain"/>
    <property type="match status" value="1"/>
</dbReference>
<dbReference type="GO" id="GO:0009252">
    <property type="term" value="P:peptidoglycan biosynthetic process"/>
    <property type="evidence" value="ECO:0007669"/>
    <property type="project" value="UniProtKB-UniRule"/>
</dbReference>
<evidence type="ECO:0000313" key="13">
    <source>
        <dbReference type="Proteomes" id="UP000184295"/>
    </source>
</evidence>
<organism evidence="12 13">
    <name type="scientific">Ferrithrix thermotolerans DSM 19514</name>
    <dbReference type="NCBI Taxonomy" id="1121881"/>
    <lineage>
        <taxon>Bacteria</taxon>
        <taxon>Bacillati</taxon>
        <taxon>Actinomycetota</taxon>
        <taxon>Acidimicrobiia</taxon>
        <taxon>Acidimicrobiales</taxon>
        <taxon>Acidimicrobiaceae</taxon>
        <taxon>Ferrithrix</taxon>
    </lineage>
</organism>
<dbReference type="SUPFAM" id="SSF63418">
    <property type="entry name" value="MurE/MurF N-terminal domain"/>
    <property type="match status" value="1"/>
</dbReference>
<feature type="binding site" evidence="7">
    <location>
        <position position="481"/>
    </location>
    <ligand>
        <name>meso-2,6-diaminopimelate</name>
        <dbReference type="ChEBI" id="CHEBI:57791"/>
    </ligand>
</feature>
<comment type="catalytic activity">
    <reaction evidence="7">
        <text>UDP-N-acetyl-alpha-D-muramoyl-L-alanyl-D-glutamate + meso-2,6-diaminopimelate + ATP = UDP-N-acetyl-alpha-D-muramoyl-L-alanyl-gamma-D-glutamyl-meso-2,6-diaminopimelate + ADP + phosphate + H(+)</text>
        <dbReference type="Rhea" id="RHEA:23676"/>
        <dbReference type="ChEBI" id="CHEBI:15378"/>
        <dbReference type="ChEBI" id="CHEBI:30616"/>
        <dbReference type="ChEBI" id="CHEBI:43474"/>
        <dbReference type="ChEBI" id="CHEBI:57791"/>
        <dbReference type="ChEBI" id="CHEBI:83900"/>
        <dbReference type="ChEBI" id="CHEBI:83905"/>
        <dbReference type="ChEBI" id="CHEBI:456216"/>
        <dbReference type="EC" id="6.3.2.13"/>
    </reaction>
</comment>
<dbReference type="Proteomes" id="UP000184295">
    <property type="component" value="Unassembled WGS sequence"/>
</dbReference>
<dbReference type="GO" id="GO:0008765">
    <property type="term" value="F:UDP-N-acetylmuramoylalanyl-D-glutamate-2,6-diaminopimelate ligase activity"/>
    <property type="evidence" value="ECO:0007669"/>
    <property type="project" value="UniProtKB-UniRule"/>
</dbReference>
<feature type="domain" description="Mur ligase central" evidence="11">
    <location>
        <begin position="147"/>
        <end position="328"/>
    </location>
</feature>
<feature type="short sequence motif" description="Meso-diaminopimelate recognition motif" evidence="7">
    <location>
        <begin position="426"/>
        <end position="429"/>
    </location>
</feature>
<dbReference type="NCBIfam" id="TIGR01085">
    <property type="entry name" value="murE"/>
    <property type="match status" value="1"/>
</dbReference>
<proteinExistence type="inferred from homology"/>
<feature type="domain" description="Mur ligase C-terminal" evidence="10">
    <location>
        <begin position="351"/>
        <end position="479"/>
    </location>
</feature>
<protein>
    <recommendedName>
        <fullName evidence="7">UDP-N-acetylmuramoyl-L-alanyl-D-glutamate--2,6-diaminopimelate ligase</fullName>
        <ecNumber evidence="7">6.3.2.13</ecNumber>
    </recommendedName>
    <alternativeName>
        <fullName evidence="7">Meso-A2pm-adding enzyme</fullName>
    </alternativeName>
    <alternativeName>
        <fullName evidence="7">Meso-diaminopimelate-adding enzyme</fullName>
    </alternativeName>
    <alternativeName>
        <fullName evidence="7">UDP-MurNAc-L-Ala-D-Glu:meso-diaminopimelate ligase</fullName>
    </alternativeName>
    <alternativeName>
        <fullName evidence="7">UDP-MurNAc-tripeptide synthetase</fullName>
    </alternativeName>
    <alternativeName>
        <fullName evidence="7">UDP-N-acetylmuramyl-tripeptide synthetase</fullName>
    </alternativeName>
</protein>
<evidence type="ECO:0000256" key="4">
    <source>
        <dbReference type="ARBA" id="ARBA00022984"/>
    </source>
</evidence>
<evidence type="ECO:0000256" key="1">
    <source>
        <dbReference type="ARBA" id="ARBA00005898"/>
    </source>
</evidence>
<dbReference type="RefSeq" id="WP_084660160.1">
    <property type="nucleotide sequence ID" value="NZ_FQUL01000006.1"/>
</dbReference>
<feature type="binding site" evidence="7">
    <location>
        <position position="209"/>
    </location>
    <ligand>
        <name>UDP-N-acetyl-alpha-D-muramoyl-L-alanyl-D-glutamate</name>
        <dbReference type="ChEBI" id="CHEBI:83900"/>
    </ligand>
</feature>
<dbReference type="PANTHER" id="PTHR23135:SF4">
    <property type="entry name" value="UDP-N-ACETYLMURAMOYL-L-ALANYL-D-GLUTAMATE--2,6-DIAMINOPIMELATE LIGASE MURE HOMOLOG, CHLOROPLASTIC"/>
    <property type="match status" value="1"/>
</dbReference>
<dbReference type="OrthoDB" id="9800958at2"/>
<accession>A0A1M4TS96</accession>
<gene>
    <name evidence="7" type="primary">murE</name>
    <name evidence="12" type="ORF">SAMN02745225_00719</name>
</gene>
<keyword evidence="6 7" id="KW-0961">Cell wall biogenesis/degradation</keyword>
<comment type="caution">
    <text evidence="7">Lacks conserved residue(s) required for the propagation of feature annotation.</text>
</comment>
<dbReference type="Pfam" id="PF01225">
    <property type="entry name" value="Mur_ligase"/>
    <property type="match status" value="1"/>
</dbReference>
<feature type="binding site" evidence="7">
    <location>
        <begin position="149"/>
        <end position="155"/>
    </location>
    <ligand>
        <name>ATP</name>
        <dbReference type="ChEBI" id="CHEBI:30616"/>
    </ligand>
</feature>
<evidence type="ECO:0000256" key="7">
    <source>
        <dbReference type="HAMAP-Rule" id="MF_00208"/>
    </source>
</evidence>
<keyword evidence="7" id="KW-0547">Nucleotide-binding</keyword>
<dbReference type="SUPFAM" id="SSF53244">
    <property type="entry name" value="MurD-like peptide ligases, peptide-binding domain"/>
    <property type="match status" value="1"/>
</dbReference>
<keyword evidence="4 7" id="KW-0573">Peptidoglycan synthesis</keyword>
<dbReference type="InterPro" id="IPR035911">
    <property type="entry name" value="MurE/MurF_N"/>
</dbReference>
<dbReference type="GO" id="GO:0071555">
    <property type="term" value="P:cell wall organization"/>
    <property type="evidence" value="ECO:0007669"/>
    <property type="project" value="UniProtKB-KW"/>
</dbReference>
<evidence type="ECO:0000259" key="9">
    <source>
        <dbReference type="Pfam" id="PF01225"/>
    </source>
</evidence>
<feature type="domain" description="Mur ligase N-terminal catalytic" evidence="9">
    <location>
        <begin position="70"/>
        <end position="126"/>
    </location>
</feature>
<dbReference type="EMBL" id="FQUL01000006">
    <property type="protein sequence ID" value="SHE47265.1"/>
    <property type="molecule type" value="Genomic_DNA"/>
</dbReference>
<dbReference type="Gene3D" id="3.40.1390.10">
    <property type="entry name" value="MurE/MurF, N-terminal domain"/>
    <property type="match status" value="1"/>
</dbReference>
<name>A0A1M4TS96_9ACTN</name>
<dbReference type="GO" id="GO:0000287">
    <property type="term" value="F:magnesium ion binding"/>
    <property type="evidence" value="ECO:0007669"/>
    <property type="project" value="UniProtKB-UniRule"/>
</dbReference>
<dbReference type="InterPro" id="IPR036615">
    <property type="entry name" value="Mur_ligase_C_dom_sf"/>
</dbReference>
<feature type="binding site" evidence="7">
    <location>
        <begin position="426"/>
        <end position="429"/>
    </location>
    <ligand>
        <name>meso-2,6-diaminopimelate</name>
        <dbReference type="ChEBI" id="CHEBI:57791"/>
    </ligand>
</feature>
<evidence type="ECO:0000256" key="2">
    <source>
        <dbReference type="ARBA" id="ARBA00022618"/>
    </source>
</evidence>
<dbReference type="InterPro" id="IPR013221">
    <property type="entry name" value="Mur_ligase_cen"/>
</dbReference>
<dbReference type="Pfam" id="PF02875">
    <property type="entry name" value="Mur_ligase_C"/>
    <property type="match status" value="1"/>
</dbReference>
<evidence type="ECO:0000256" key="3">
    <source>
        <dbReference type="ARBA" id="ARBA00022960"/>
    </source>
</evidence>
<keyword evidence="7" id="KW-0460">Magnesium</keyword>
<evidence type="ECO:0000259" key="11">
    <source>
        <dbReference type="Pfam" id="PF08245"/>
    </source>
</evidence>
<dbReference type="Pfam" id="PF08245">
    <property type="entry name" value="Mur_ligase_M"/>
    <property type="match status" value="1"/>
</dbReference>
<evidence type="ECO:0000256" key="6">
    <source>
        <dbReference type="ARBA" id="ARBA00023316"/>
    </source>
</evidence>
<dbReference type="Gene3D" id="3.90.190.20">
    <property type="entry name" value="Mur ligase, C-terminal domain"/>
    <property type="match status" value="1"/>
</dbReference>
<feature type="binding site" evidence="7">
    <location>
        <position position="477"/>
    </location>
    <ligand>
        <name>meso-2,6-diaminopimelate</name>
        <dbReference type="ChEBI" id="CHEBI:57791"/>
    </ligand>
</feature>
<keyword evidence="7" id="KW-0067">ATP-binding</keyword>
<comment type="pathway">
    <text evidence="7 8">Cell wall biogenesis; peptidoglycan biosynthesis.</text>
</comment>
<evidence type="ECO:0000256" key="5">
    <source>
        <dbReference type="ARBA" id="ARBA00023306"/>
    </source>
</evidence>
<feature type="binding site" evidence="7">
    <location>
        <position position="67"/>
    </location>
    <ligand>
        <name>UDP-N-acetyl-alpha-D-muramoyl-L-alanyl-D-glutamate</name>
        <dbReference type="ChEBI" id="CHEBI:83900"/>
    </ligand>
</feature>
<comment type="function">
    <text evidence="7">Catalyzes the addition of meso-diaminopimelic acid to the nucleotide precursor UDP-N-acetylmuramoyl-L-alanyl-D-glutamate (UMAG) in the biosynthesis of bacterial cell-wall peptidoglycan.</text>
</comment>
<dbReference type="GO" id="GO:0008360">
    <property type="term" value="P:regulation of cell shape"/>
    <property type="evidence" value="ECO:0007669"/>
    <property type="project" value="UniProtKB-KW"/>
</dbReference>
<dbReference type="InterPro" id="IPR004101">
    <property type="entry name" value="Mur_ligase_C"/>
</dbReference>
<dbReference type="HAMAP" id="MF_00208">
    <property type="entry name" value="MurE"/>
    <property type="match status" value="1"/>
</dbReference>
<dbReference type="PANTHER" id="PTHR23135">
    <property type="entry name" value="MUR LIGASE FAMILY MEMBER"/>
    <property type="match status" value="1"/>
</dbReference>
<evidence type="ECO:0000313" key="12">
    <source>
        <dbReference type="EMBL" id="SHE47265.1"/>
    </source>
</evidence>
<keyword evidence="5 7" id="KW-0131">Cell cycle</keyword>
<comment type="similarity">
    <text evidence="1 7">Belongs to the MurCDEF family. MurE subfamily.</text>
</comment>
<dbReference type="GO" id="GO:0051301">
    <property type="term" value="P:cell division"/>
    <property type="evidence" value="ECO:0007669"/>
    <property type="project" value="UniProtKB-KW"/>
</dbReference>
<feature type="binding site" evidence="7">
    <location>
        <position position="217"/>
    </location>
    <ligand>
        <name>UDP-N-acetyl-alpha-D-muramoyl-L-alanyl-D-glutamate</name>
        <dbReference type="ChEBI" id="CHEBI:83900"/>
    </ligand>
</feature>
<keyword evidence="7 12" id="KW-0436">Ligase</keyword>
<feature type="binding site" evidence="7">
    <location>
        <position position="402"/>
    </location>
    <ligand>
        <name>meso-2,6-diaminopimelate</name>
        <dbReference type="ChEBI" id="CHEBI:57791"/>
    </ligand>
</feature>
<dbReference type="AlphaFoldDB" id="A0A1M4TS96"/>
<dbReference type="SUPFAM" id="SSF53623">
    <property type="entry name" value="MurD-like peptide ligases, catalytic domain"/>
    <property type="match status" value="1"/>
</dbReference>
<keyword evidence="2 7" id="KW-0132">Cell division</keyword>
<feature type="modified residue" description="N6-carboxylysine" evidence="7">
    <location>
        <position position="249"/>
    </location>
</feature>
<comment type="subcellular location">
    <subcellularLocation>
        <location evidence="7 8">Cytoplasm</location>
    </subcellularLocation>
</comment>
<dbReference type="InterPro" id="IPR000713">
    <property type="entry name" value="Mur_ligase_N"/>
</dbReference>
<dbReference type="EC" id="6.3.2.13" evidence="7"/>
<dbReference type="GO" id="GO:0005524">
    <property type="term" value="F:ATP binding"/>
    <property type="evidence" value="ECO:0007669"/>
    <property type="project" value="UniProtKB-UniRule"/>
</dbReference>
<dbReference type="InterPro" id="IPR036565">
    <property type="entry name" value="Mur-like_cat_sf"/>
</dbReference>
<dbReference type="GO" id="GO:0005737">
    <property type="term" value="C:cytoplasm"/>
    <property type="evidence" value="ECO:0007669"/>
    <property type="project" value="UniProtKB-SubCell"/>
</dbReference>
<evidence type="ECO:0000259" key="10">
    <source>
        <dbReference type="Pfam" id="PF02875"/>
    </source>
</evidence>
<comment type="cofactor">
    <cofactor evidence="7">
        <name>Mg(2+)</name>
        <dbReference type="ChEBI" id="CHEBI:18420"/>
    </cofactor>
</comment>
<evidence type="ECO:0000256" key="8">
    <source>
        <dbReference type="RuleBase" id="RU004135"/>
    </source>
</evidence>
<feature type="binding site" evidence="7">
    <location>
        <begin position="182"/>
        <end position="183"/>
    </location>
    <ligand>
        <name>UDP-N-acetyl-alpha-D-muramoyl-L-alanyl-D-glutamate</name>
        <dbReference type="ChEBI" id="CHEBI:83900"/>
    </ligand>
</feature>
<keyword evidence="3 7" id="KW-0133">Cell shape</keyword>
<dbReference type="STRING" id="1121881.SAMN02745225_00719"/>
<keyword evidence="7" id="KW-0963">Cytoplasm</keyword>
<dbReference type="NCBIfam" id="NF001126">
    <property type="entry name" value="PRK00139.1-4"/>
    <property type="match status" value="1"/>
</dbReference>
<dbReference type="UniPathway" id="UPA00219"/>
<sequence>MATLCSVELEGRERFYLEEADGFDLGDVLLSSDDRSRGIDLKSLQKAVPNSRLLGGGEDLFLREIYLDHHEVTPNSIFAAVRGDRRDGHNYIDEAISRGATAILLSDERKLSVPQLVVPESHVRREVARAASLIYGEPSKELRVIGVTGTNGKTTVVHLLSQALEHLGERCGELGTLWGRLTTPEAPQLQRRLREFISEGKRFGAIEVSSIALDRHRTDFVRFEIAIFTNLSQDHLDVHGSMENYYQAKLKLFLDPTSVKEAVIYSSDPYGQRVIREANVPLRPVGMQDVEGYRLSGEGTEFTYRGRKFHSPLVGVHNLANLLVVVATLEGLGFGLDEIAESLEDAGEPKGRLEFIDEGQPFDVVIDYAHTPAAMKAVLEALSLRLEVGGRLITVFGCGGDRDRYKRPEMGRVASTLSAHVVITNDNPRSEDPSEIAAEVRSGVVPGAEVETVLDRREAIARAIRLARPGDVVLIAGKGHERRQIIKDEEIAFDDTEVARTIVLSHLRESR</sequence>
<comment type="PTM">
    <text evidence="7">Carboxylation is probably crucial for Mg(2+) binding and, consequently, for the gamma-phosphate positioning of ATP.</text>
</comment>
<dbReference type="InterPro" id="IPR005761">
    <property type="entry name" value="UDP-N-AcMur-Glu-dNH2Pim_ligase"/>
</dbReference>
<keyword evidence="13" id="KW-1185">Reference proteome</keyword>